<dbReference type="OrthoDB" id="1010927at2"/>
<reference evidence="1 2" key="1">
    <citation type="submission" date="2019-03" db="EMBL/GenBank/DDBJ databases">
        <title>Porphyromonas levii Isolated from the Uterus of Dairy Cows.</title>
        <authorList>
            <person name="Francis A.M."/>
        </authorList>
    </citation>
    <scope>NUCLEOTIDE SEQUENCE [LARGE SCALE GENOMIC DNA]</scope>
    <source>
        <strain evidence="1 2">AF5678</strain>
    </source>
</reference>
<keyword evidence="2" id="KW-1185">Reference proteome</keyword>
<accession>A0A4Y8WLZ3</accession>
<evidence type="ECO:0000313" key="2">
    <source>
        <dbReference type="Proteomes" id="UP000297225"/>
    </source>
</evidence>
<dbReference type="STRING" id="1122973.GCA_000379925_02175"/>
<evidence type="ECO:0000313" key="1">
    <source>
        <dbReference type="EMBL" id="TFH93932.1"/>
    </source>
</evidence>
<dbReference type="InterPro" id="IPR005901">
    <property type="entry name" value="GLPGLI"/>
</dbReference>
<organism evidence="1 2">
    <name type="scientific">Porphyromonas levii</name>
    <dbReference type="NCBI Taxonomy" id="28114"/>
    <lineage>
        <taxon>Bacteria</taxon>
        <taxon>Pseudomonadati</taxon>
        <taxon>Bacteroidota</taxon>
        <taxon>Bacteroidia</taxon>
        <taxon>Bacteroidales</taxon>
        <taxon>Porphyromonadaceae</taxon>
        <taxon>Porphyromonas</taxon>
    </lineage>
</organism>
<dbReference type="NCBIfam" id="TIGR01200">
    <property type="entry name" value="GLPGLI"/>
    <property type="match status" value="1"/>
</dbReference>
<proteinExistence type="predicted"/>
<gene>
    <name evidence="1" type="ORF">E4P47_09660</name>
</gene>
<comment type="caution">
    <text evidence="1">The sequence shown here is derived from an EMBL/GenBank/DDBJ whole genome shotgun (WGS) entry which is preliminary data.</text>
</comment>
<dbReference type="Proteomes" id="UP000297225">
    <property type="component" value="Unassembled WGS sequence"/>
</dbReference>
<dbReference type="EMBL" id="SPNC01000251">
    <property type="protein sequence ID" value="TFH93932.1"/>
    <property type="molecule type" value="Genomic_DNA"/>
</dbReference>
<dbReference type="AlphaFoldDB" id="A0A4Y8WLZ3"/>
<dbReference type="Pfam" id="PF09697">
    <property type="entry name" value="Porph_ging"/>
    <property type="match status" value="1"/>
</dbReference>
<sequence length="291" mass="33813">MMLKRTIYILFAIALLRSIDVSAQYGYFIPDDAKSFPVEYIERRVMEVIDTVNIAIDYTCTYKVDLDAPDYFTDHRKLLIGKRYTYDFSYDLFRCDSVSTALFKSGARSAPMCGHEVIPEEVITNLLLRETYHTARFYGSKSVLRYKENIPKIQWTILPEKKVIHSYSCQKATSTFLGRNYEAWFTMGIPISVGPYKFLGLPGLILEIKDTDNDYHWLCTGISLPKKVQPIVLWDYRYQDVSKKQFFNTIKTAREKFASFLELHGHKVSTVNNKPAHAIKFLYNPIEKVMP</sequence>
<protein>
    <submittedName>
        <fullName evidence="1">GLPGLI family protein</fullName>
    </submittedName>
</protein>
<name>A0A4Y8WLZ3_9PORP</name>
<dbReference type="RefSeq" id="WP_134850072.1">
    <property type="nucleotide sequence ID" value="NZ_CP197400.1"/>
</dbReference>